<proteinExistence type="predicted"/>
<evidence type="ECO:0000256" key="1">
    <source>
        <dbReference type="ARBA" id="ARBA00022448"/>
    </source>
</evidence>
<dbReference type="Gene3D" id="2.60.40.10">
    <property type="entry name" value="Immunoglobulins"/>
    <property type="match status" value="1"/>
</dbReference>
<dbReference type="PROSITE" id="PS50093">
    <property type="entry name" value="PKD"/>
    <property type="match status" value="1"/>
</dbReference>
<protein>
    <submittedName>
        <fullName evidence="9">Cytochrome c</fullName>
    </submittedName>
</protein>
<feature type="domain" description="PKD" evidence="7">
    <location>
        <begin position="485"/>
        <end position="579"/>
    </location>
</feature>
<dbReference type="SUPFAM" id="SSF46626">
    <property type="entry name" value="Cytochrome c"/>
    <property type="match status" value="1"/>
</dbReference>
<dbReference type="InterPro" id="IPR035986">
    <property type="entry name" value="PKD_dom_sf"/>
</dbReference>
<comment type="caution">
    <text evidence="9">The sequence shown here is derived from an EMBL/GenBank/DDBJ whole genome shotgun (WGS) entry which is preliminary data.</text>
</comment>
<dbReference type="SMART" id="SM00089">
    <property type="entry name" value="PKD"/>
    <property type="match status" value="1"/>
</dbReference>
<keyword evidence="5 6" id="KW-0408">Iron</keyword>
<evidence type="ECO:0000256" key="5">
    <source>
        <dbReference type="ARBA" id="ARBA00023004"/>
    </source>
</evidence>
<feature type="domain" description="Cytochrome c" evidence="8">
    <location>
        <begin position="649"/>
        <end position="740"/>
    </location>
</feature>
<dbReference type="Pfam" id="PF00034">
    <property type="entry name" value="Cytochrom_C"/>
    <property type="match status" value="1"/>
</dbReference>
<dbReference type="CDD" id="cd04084">
    <property type="entry name" value="CBM6_xylanase-like"/>
    <property type="match status" value="1"/>
</dbReference>
<dbReference type="InterPro" id="IPR011042">
    <property type="entry name" value="6-blade_b-propeller_TolB-like"/>
</dbReference>
<dbReference type="InterPro" id="IPR008979">
    <property type="entry name" value="Galactose-bd-like_sf"/>
</dbReference>
<sequence>MLTFNLLRKIQPLSVAGPLALLLSLGLIAYRAADPAPPEANRFTKVVLAEKLNEPMEMAFLPDGRILWIERKGLIKLMNPDTRAITEVGSIPVSTKYTSKNGSKSEAEDGLLGLTVDPNFTKNHWLYLYYSPEGAEAKNIIARYELTNDKLVDASKKVLLEIGTQREQCCHTGGGMTWDRAGNLYLSTGDNTSPRATMYAPIDERADHGPWDAQKSSGNTNDLRGKIIRIHPQADGTYTIPEGNLFAKGTPKTRPEIYTMGHRNPWRLSIDSKTDYLYWGEVGPDASVDSTGWGPRGYDEFNQARRAGNFGWPLVIADNKPYGSVDFATNKVRFQIDPAKPINNSPSNTGLNELPPAQKAFMWYPYGLSSEFPLLGSSGRSATGGPVFRQADFVGAKRSFPAYYEGKWFITDFMRGWIMVVSMDEQSNYQSMERFLPNETVGSAIDLKFAPNGDLYLLEYGSAWFRGNDNARIVRFEYNAGNRKPIVQASASKLAGALPLKTQLLSTGTKDDDHDALKYVWTVRRSTVRRSTATKGEPTRTFTQANPGITFDQPGTYRATLTVTDAKGATNSQSVDIRVGNEPPVVDLAITKGNQSFFFPGKPLTYKTSVLDKEDGSVANGTIAPQQVAITADYLPEGYDPIEVAQSHRDADASAQFATAQRLIKNSDCLACHQPDKRSLGPGFTEIAQKYKSQAGAVTLLAQKVIKGGNGVWGDHSMSAHPTLSEGNAAEMVKYILSFTGEKTSETKAATLPLAGELAPEVAKGENGKGGYVIRAAYRDRGSKGAAGLETERAIILRNPVVQPVPTQFDASQGVTFTAAQTNRALLTGDGAYLAMKGVDLNGIATVNFTIVVDPGAPGGTLELHLDSPNGPLAGTSPPIVGAKTTKYTAAKITVQPTTGLHTLYIVGRNTGAKAEQPLLHLSRIQFQP</sequence>
<dbReference type="InterPro" id="IPR012938">
    <property type="entry name" value="Glc/Sorbosone_DH"/>
</dbReference>
<evidence type="ECO:0000313" key="10">
    <source>
        <dbReference type="Proteomes" id="UP000700732"/>
    </source>
</evidence>
<evidence type="ECO:0000256" key="4">
    <source>
        <dbReference type="ARBA" id="ARBA00022982"/>
    </source>
</evidence>
<dbReference type="InterPro" id="IPR022409">
    <property type="entry name" value="PKD/Chitinase_dom"/>
</dbReference>
<evidence type="ECO:0000256" key="3">
    <source>
        <dbReference type="ARBA" id="ARBA00022723"/>
    </source>
</evidence>
<dbReference type="Proteomes" id="UP000700732">
    <property type="component" value="Unassembled WGS sequence"/>
</dbReference>
<keyword evidence="1" id="KW-0813">Transport</keyword>
<gene>
    <name evidence="9" type="ORF">FH603_4525</name>
</gene>
<dbReference type="Gene3D" id="2.120.10.30">
    <property type="entry name" value="TolB, C-terminal domain"/>
    <property type="match status" value="1"/>
</dbReference>
<dbReference type="InterPro" id="IPR013783">
    <property type="entry name" value="Ig-like_fold"/>
</dbReference>
<dbReference type="SUPFAM" id="SSF49299">
    <property type="entry name" value="PKD domain"/>
    <property type="match status" value="1"/>
</dbReference>
<dbReference type="Gene3D" id="2.60.120.260">
    <property type="entry name" value="Galactose-binding domain-like"/>
    <property type="match status" value="1"/>
</dbReference>
<keyword evidence="2 6" id="KW-0349">Heme</keyword>
<dbReference type="SUPFAM" id="SSF50952">
    <property type="entry name" value="Soluble quinoprotein glucose dehydrogenase"/>
    <property type="match status" value="1"/>
</dbReference>
<dbReference type="PROSITE" id="PS51007">
    <property type="entry name" value="CYTC"/>
    <property type="match status" value="1"/>
</dbReference>
<keyword evidence="10" id="KW-1185">Reference proteome</keyword>
<evidence type="ECO:0000259" key="8">
    <source>
        <dbReference type="PROSITE" id="PS51007"/>
    </source>
</evidence>
<dbReference type="Pfam" id="PF07995">
    <property type="entry name" value="GSDH"/>
    <property type="match status" value="1"/>
</dbReference>
<dbReference type="InterPro" id="IPR002324">
    <property type="entry name" value="Cyt_c_ID"/>
</dbReference>
<name>A0ABR6WBQ8_9BACT</name>
<dbReference type="InterPro" id="IPR000601">
    <property type="entry name" value="PKD_dom"/>
</dbReference>
<reference evidence="9 10" key="1">
    <citation type="submission" date="2019-06" db="EMBL/GenBank/DDBJ databases">
        <title>Spirosoma utsteinense sp. nov. isolated from Antarctic ice-free soils.</title>
        <authorList>
            <person name="Tahon G."/>
        </authorList>
    </citation>
    <scope>NUCLEOTIDE SEQUENCE [LARGE SCALE GENOMIC DNA]</scope>
    <source>
        <strain evidence="9 10">LMG 31447</strain>
    </source>
</reference>
<dbReference type="Gene3D" id="1.10.760.10">
    <property type="entry name" value="Cytochrome c-like domain"/>
    <property type="match status" value="1"/>
</dbReference>
<evidence type="ECO:0000313" key="9">
    <source>
        <dbReference type="EMBL" id="MBC3793998.1"/>
    </source>
</evidence>
<evidence type="ECO:0000259" key="7">
    <source>
        <dbReference type="PROSITE" id="PS50093"/>
    </source>
</evidence>
<dbReference type="CDD" id="cd00146">
    <property type="entry name" value="PKD"/>
    <property type="match status" value="1"/>
</dbReference>
<dbReference type="PANTHER" id="PTHR19328:SF75">
    <property type="entry name" value="ALDOSE SUGAR DEHYDROGENASE YLII"/>
    <property type="match status" value="1"/>
</dbReference>
<dbReference type="Pfam" id="PF03422">
    <property type="entry name" value="CBM_6"/>
    <property type="match status" value="1"/>
</dbReference>
<dbReference type="InterPro" id="IPR011041">
    <property type="entry name" value="Quinoprot_gluc/sorb_DH_b-prop"/>
</dbReference>
<dbReference type="PANTHER" id="PTHR19328">
    <property type="entry name" value="HEDGEHOG-INTERACTING PROTEIN"/>
    <property type="match status" value="1"/>
</dbReference>
<dbReference type="InterPro" id="IPR036909">
    <property type="entry name" value="Cyt_c-like_dom_sf"/>
</dbReference>
<dbReference type="SUPFAM" id="SSF49785">
    <property type="entry name" value="Galactose-binding domain-like"/>
    <property type="match status" value="1"/>
</dbReference>
<evidence type="ECO:0000256" key="6">
    <source>
        <dbReference type="PROSITE-ProRule" id="PRU00433"/>
    </source>
</evidence>
<dbReference type="RefSeq" id="WP_186739983.1">
    <property type="nucleotide sequence ID" value="NZ_VFIA01000035.1"/>
</dbReference>
<dbReference type="Pfam" id="PF18911">
    <property type="entry name" value="PKD_4"/>
    <property type="match status" value="1"/>
</dbReference>
<organism evidence="9 10">
    <name type="scientific">Spirosoma utsteinense</name>
    <dbReference type="NCBI Taxonomy" id="2585773"/>
    <lineage>
        <taxon>Bacteria</taxon>
        <taxon>Pseudomonadati</taxon>
        <taxon>Bacteroidota</taxon>
        <taxon>Cytophagia</taxon>
        <taxon>Cytophagales</taxon>
        <taxon>Cytophagaceae</taxon>
        <taxon>Spirosoma</taxon>
    </lineage>
</organism>
<dbReference type="EMBL" id="VFIA01000035">
    <property type="protein sequence ID" value="MBC3793998.1"/>
    <property type="molecule type" value="Genomic_DNA"/>
</dbReference>
<accession>A0ABR6WBQ8</accession>
<keyword evidence="3 6" id="KW-0479">Metal-binding</keyword>
<evidence type="ECO:0000256" key="2">
    <source>
        <dbReference type="ARBA" id="ARBA00022617"/>
    </source>
</evidence>
<dbReference type="PRINTS" id="PR00606">
    <property type="entry name" value="CYTCHROMECID"/>
</dbReference>
<dbReference type="InterPro" id="IPR005084">
    <property type="entry name" value="CBM6"/>
</dbReference>
<dbReference type="InterPro" id="IPR009056">
    <property type="entry name" value="Cyt_c-like_dom"/>
</dbReference>
<keyword evidence="4" id="KW-0249">Electron transport</keyword>